<protein>
    <recommendedName>
        <fullName evidence="4">RING-type domain-containing protein</fullName>
    </recommendedName>
</protein>
<dbReference type="InterPro" id="IPR001841">
    <property type="entry name" value="Znf_RING"/>
</dbReference>
<keyword evidence="2" id="KW-0862">Zinc</keyword>
<dbReference type="PANTHER" id="PTHR10131">
    <property type="entry name" value="TNF RECEPTOR ASSOCIATED FACTOR"/>
    <property type="match status" value="1"/>
</dbReference>
<dbReference type="Gene3D" id="3.30.40.10">
    <property type="entry name" value="Zinc/RING finger domain, C3HC4 (zinc finger)"/>
    <property type="match status" value="2"/>
</dbReference>
<accession>A0A813YED0</accession>
<dbReference type="GO" id="GO:0008270">
    <property type="term" value="F:zinc ion binding"/>
    <property type="evidence" value="ECO:0007669"/>
    <property type="project" value="UniProtKB-KW"/>
</dbReference>
<dbReference type="Proteomes" id="UP000663828">
    <property type="component" value="Unassembled WGS sequence"/>
</dbReference>
<dbReference type="OrthoDB" id="9049620at2759"/>
<name>A0A813YED0_ADIRI</name>
<proteinExistence type="predicted"/>
<dbReference type="AlphaFoldDB" id="A0A813YED0"/>
<feature type="domain" description="RING-type" evidence="4">
    <location>
        <begin position="27"/>
        <end position="63"/>
    </location>
</feature>
<evidence type="ECO:0000313" key="5">
    <source>
        <dbReference type="EMBL" id="CAF0882897.1"/>
    </source>
</evidence>
<organism evidence="5 8">
    <name type="scientific">Adineta ricciae</name>
    <name type="common">Rotifer</name>
    <dbReference type="NCBI Taxonomy" id="249248"/>
    <lineage>
        <taxon>Eukaryota</taxon>
        <taxon>Metazoa</taxon>
        <taxon>Spiralia</taxon>
        <taxon>Gnathifera</taxon>
        <taxon>Rotifera</taxon>
        <taxon>Eurotatoria</taxon>
        <taxon>Bdelloidea</taxon>
        <taxon>Adinetida</taxon>
        <taxon>Adinetidae</taxon>
        <taxon>Adineta</taxon>
    </lineage>
</organism>
<keyword evidence="7" id="KW-1185">Reference proteome</keyword>
<dbReference type="InterPro" id="IPR013083">
    <property type="entry name" value="Znf_RING/FYVE/PHD"/>
</dbReference>
<evidence type="ECO:0000313" key="8">
    <source>
        <dbReference type="Proteomes" id="UP000663852"/>
    </source>
</evidence>
<keyword evidence="1 3" id="KW-0863">Zinc-finger</keyword>
<dbReference type="SUPFAM" id="SSF49599">
    <property type="entry name" value="TRAF domain-like"/>
    <property type="match status" value="1"/>
</dbReference>
<dbReference type="PANTHER" id="PTHR10131:SF94">
    <property type="entry name" value="TNF RECEPTOR-ASSOCIATED FACTOR 4"/>
    <property type="match status" value="1"/>
</dbReference>
<keyword evidence="1 3" id="KW-0479">Metal-binding</keyword>
<dbReference type="EMBL" id="CAJNOR010000603">
    <property type="protein sequence ID" value="CAF0959439.1"/>
    <property type="molecule type" value="Genomic_DNA"/>
</dbReference>
<evidence type="ECO:0000256" key="2">
    <source>
        <dbReference type="ARBA" id="ARBA00022833"/>
    </source>
</evidence>
<dbReference type="Proteomes" id="UP000663852">
    <property type="component" value="Unassembled WGS sequence"/>
</dbReference>
<sequence>MTSTQQKGISTERVCNPTAVNFIDLECAICHDILWKPVACQSCETPFCSPCIQQWLKGTSKCPNGCKTYSERKCPPFIARLLARLQISCFYKSKGCTQICYYEALDKHELVCSHQSMQCAGCELSILKKDLVTHKRTCAAVRVSCKDCKATYKRGDFAKKHNNSTCLKQQMRQLRDQTTENKLTIQMLTNQLHDLLTWRGRLSQEKPIIFDDLTEDAQETHWMPAHYKSLKWSKLVYMSRPYAAATYPTSGYMAAFIASGNQNLAFFNEEATISGETATPSFDLDSLSVCAAWNENLKLILTGYRKSVEVSTFTTLLQFGKPQNISLKWQNIDKLVLQPVGESALIENQETPSDTHCIITQLKVHEASSH</sequence>
<gene>
    <name evidence="5" type="ORF">EDS130_LOCUS8882</name>
    <name evidence="6" type="ORF">XAT740_LOCUS11098</name>
</gene>
<comment type="caution">
    <text evidence="5">The sequence shown here is derived from an EMBL/GenBank/DDBJ whole genome shotgun (WGS) entry which is preliminary data.</text>
</comment>
<evidence type="ECO:0000256" key="1">
    <source>
        <dbReference type="ARBA" id="ARBA00022771"/>
    </source>
</evidence>
<dbReference type="SUPFAM" id="SSF57850">
    <property type="entry name" value="RING/U-box"/>
    <property type="match status" value="1"/>
</dbReference>
<reference evidence="5" key="1">
    <citation type="submission" date="2021-02" db="EMBL/GenBank/DDBJ databases">
        <authorList>
            <person name="Nowell W R."/>
        </authorList>
    </citation>
    <scope>NUCLEOTIDE SEQUENCE</scope>
</reference>
<dbReference type="PROSITE" id="PS50089">
    <property type="entry name" value="ZF_RING_2"/>
    <property type="match status" value="1"/>
</dbReference>
<evidence type="ECO:0000313" key="7">
    <source>
        <dbReference type="Proteomes" id="UP000663828"/>
    </source>
</evidence>
<evidence type="ECO:0000256" key="3">
    <source>
        <dbReference type="PROSITE-ProRule" id="PRU00175"/>
    </source>
</evidence>
<dbReference type="EMBL" id="CAJNOJ010000029">
    <property type="protein sequence ID" value="CAF0882897.1"/>
    <property type="molecule type" value="Genomic_DNA"/>
</dbReference>
<evidence type="ECO:0000313" key="6">
    <source>
        <dbReference type="EMBL" id="CAF0959439.1"/>
    </source>
</evidence>
<evidence type="ECO:0000259" key="4">
    <source>
        <dbReference type="PROSITE" id="PS50089"/>
    </source>
</evidence>